<sequence length="14" mass="1619">MLLQLLSVKQVFTV</sequence>
<name>A0A0E9SDB5_ANGAN</name>
<proteinExistence type="predicted"/>
<reference evidence="1" key="1">
    <citation type="submission" date="2014-11" db="EMBL/GenBank/DDBJ databases">
        <authorList>
            <person name="Amaro Gonzalez C."/>
        </authorList>
    </citation>
    <scope>NUCLEOTIDE SEQUENCE</scope>
</reference>
<evidence type="ECO:0000313" key="1">
    <source>
        <dbReference type="EMBL" id="JAH39359.1"/>
    </source>
</evidence>
<organism evidence="1">
    <name type="scientific">Anguilla anguilla</name>
    <name type="common">European freshwater eel</name>
    <name type="synonym">Muraena anguilla</name>
    <dbReference type="NCBI Taxonomy" id="7936"/>
    <lineage>
        <taxon>Eukaryota</taxon>
        <taxon>Metazoa</taxon>
        <taxon>Chordata</taxon>
        <taxon>Craniata</taxon>
        <taxon>Vertebrata</taxon>
        <taxon>Euteleostomi</taxon>
        <taxon>Actinopterygii</taxon>
        <taxon>Neopterygii</taxon>
        <taxon>Teleostei</taxon>
        <taxon>Anguilliformes</taxon>
        <taxon>Anguillidae</taxon>
        <taxon>Anguilla</taxon>
    </lineage>
</organism>
<reference evidence="1" key="2">
    <citation type="journal article" date="2015" name="Fish Shellfish Immunol.">
        <title>Early steps in the European eel (Anguilla anguilla)-Vibrio vulnificus interaction in the gills: Role of the RtxA13 toxin.</title>
        <authorList>
            <person name="Callol A."/>
            <person name="Pajuelo D."/>
            <person name="Ebbesson L."/>
            <person name="Teles M."/>
            <person name="MacKenzie S."/>
            <person name="Amaro C."/>
        </authorList>
    </citation>
    <scope>NUCLEOTIDE SEQUENCE</scope>
</reference>
<dbReference type="EMBL" id="GBXM01069218">
    <property type="protein sequence ID" value="JAH39359.1"/>
    <property type="molecule type" value="Transcribed_RNA"/>
</dbReference>
<accession>A0A0E9SDB5</accession>
<protein>
    <submittedName>
        <fullName evidence="1">Uncharacterized protein</fullName>
    </submittedName>
</protein>